<comment type="subcellular location">
    <subcellularLocation>
        <location evidence="1">Mitochondrion</location>
    </subcellularLocation>
</comment>
<dbReference type="InterPro" id="IPR023611">
    <property type="entry name" value="mS23_dom_met"/>
</dbReference>
<evidence type="ECO:0000256" key="7">
    <source>
        <dbReference type="SAM" id="MobiDB-lite"/>
    </source>
</evidence>
<evidence type="ECO:0000256" key="2">
    <source>
        <dbReference type="ARBA" id="ARBA00009864"/>
    </source>
</evidence>
<organism evidence="9">
    <name type="scientific">Caligus rogercresseyi</name>
    <name type="common">Sea louse</name>
    <dbReference type="NCBI Taxonomy" id="217165"/>
    <lineage>
        <taxon>Eukaryota</taxon>
        <taxon>Metazoa</taxon>
        <taxon>Ecdysozoa</taxon>
        <taxon>Arthropoda</taxon>
        <taxon>Crustacea</taxon>
        <taxon>Multicrustacea</taxon>
        <taxon>Hexanauplia</taxon>
        <taxon>Copepoda</taxon>
        <taxon>Siphonostomatoida</taxon>
        <taxon>Caligidae</taxon>
        <taxon>Caligus</taxon>
    </lineage>
</organism>
<feature type="compositionally biased region" description="Basic and acidic residues" evidence="7">
    <location>
        <begin position="136"/>
        <end position="151"/>
    </location>
</feature>
<protein>
    <recommendedName>
        <fullName evidence="6">Small ribosomal subunit protein mS23</fullName>
    </recommendedName>
</protein>
<dbReference type="GO" id="GO:0006412">
    <property type="term" value="P:translation"/>
    <property type="evidence" value="ECO:0007669"/>
    <property type="project" value="InterPro"/>
</dbReference>
<keyword evidence="4" id="KW-0496">Mitochondrion</keyword>
<dbReference type="InterPro" id="IPR059242">
    <property type="entry name" value="mS23_dom"/>
</dbReference>
<dbReference type="GO" id="GO:0005739">
    <property type="term" value="C:mitochondrion"/>
    <property type="evidence" value="ECO:0007669"/>
    <property type="project" value="InterPro"/>
</dbReference>
<evidence type="ECO:0000256" key="1">
    <source>
        <dbReference type="ARBA" id="ARBA00004173"/>
    </source>
</evidence>
<keyword evidence="5" id="KW-0687">Ribonucleoprotein</keyword>
<dbReference type="AlphaFoldDB" id="C1BPA8"/>
<evidence type="ECO:0000256" key="3">
    <source>
        <dbReference type="ARBA" id="ARBA00022980"/>
    </source>
</evidence>
<evidence type="ECO:0000259" key="8">
    <source>
        <dbReference type="Pfam" id="PF10484"/>
    </source>
</evidence>
<name>C1BPA8_CALRO</name>
<dbReference type="InterPro" id="IPR019520">
    <property type="entry name" value="Ribosomal_mS23_met"/>
</dbReference>
<sequence length="169" mass="19912">MAQSRLEKVGTIYSRMSALIQSGARTDKPLWLDIYESFPPKYEPRWDRKPLTKSSGVENWDRKILYAEDIIRAKFYKHFQNTLHETQNLRDPDFKSISEHFIEAYQSTPMDLDDKSRFLAALDALELQKGINLREPSSRIESSEEQNEKKPQISMKELFLQNQAERNKD</sequence>
<feature type="domain" description="Small ribosomal subunit protein mS23 conserved" evidence="8">
    <location>
        <begin position="2"/>
        <end position="120"/>
    </location>
</feature>
<feature type="compositionally biased region" description="Polar residues" evidence="7">
    <location>
        <begin position="160"/>
        <end position="169"/>
    </location>
</feature>
<evidence type="ECO:0000256" key="6">
    <source>
        <dbReference type="ARBA" id="ARBA00035137"/>
    </source>
</evidence>
<dbReference type="GO" id="GO:0003735">
    <property type="term" value="F:structural constituent of ribosome"/>
    <property type="evidence" value="ECO:0007669"/>
    <property type="project" value="InterPro"/>
</dbReference>
<dbReference type="PANTHER" id="PTHR15925:SF2">
    <property type="entry name" value="SMALL RIBOSOMAL SUBUNIT PROTEIN MS23"/>
    <property type="match status" value="1"/>
</dbReference>
<keyword evidence="3 9" id="KW-0689">Ribosomal protein</keyword>
<accession>C1BPA8</accession>
<gene>
    <name evidence="9" type="primary">RT23</name>
</gene>
<dbReference type="PANTHER" id="PTHR15925">
    <property type="entry name" value="MITOCHONDRIAL RIBOSOMAL PROTEIN S23"/>
    <property type="match status" value="1"/>
</dbReference>
<comment type="similarity">
    <text evidence="2">Belongs to the mitochondrion-specific ribosomal protein mS23 family.</text>
</comment>
<dbReference type="GO" id="GO:0005840">
    <property type="term" value="C:ribosome"/>
    <property type="evidence" value="ECO:0007669"/>
    <property type="project" value="UniProtKB-KW"/>
</dbReference>
<dbReference type="EMBL" id="BT076437">
    <property type="protein sequence ID" value="ACO10861.1"/>
    <property type="molecule type" value="mRNA"/>
</dbReference>
<dbReference type="Pfam" id="PF10484">
    <property type="entry name" value="MRP-S23"/>
    <property type="match status" value="1"/>
</dbReference>
<evidence type="ECO:0000313" key="9">
    <source>
        <dbReference type="EMBL" id="ACO10861.1"/>
    </source>
</evidence>
<reference evidence="9" key="1">
    <citation type="submission" date="2009-03" db="EMBL/GenBank/DDBJ databases">
        <title>Caligus rogercresseyi ESTs and full-length cDNAs.</title>
        <authorList>
            <person name="Yasuike M."/>
            <person name="von Schalburg K."/>
            <person name="Cooper G."/>
            <person name="Leong J."/>
            <person name="Jones S.R.M."/>
            <person name="Koop B.F."/>
        </authorList>
    </citation>
    <scope>NUCLEOTIDE SEQUENCE</scope>
    <source>
        <tissue evidence="9">Whole tissue</tissue>
    </source>
</reference>
<dbReference type="CDD" id="cd23701">
    <property type="entry name" value="At1g26750"/>
    <property type="match status" value="1"/>
</dbReference>
<evidence type="ECO:0000256" key="5">
    <source>
        <dbReference type="ARBA" id="ARBA00023274"/>
    </source>
</evidence>
<proteinExistence type="evidence at transcript level"/>
<feature type="region of interest" description="Disordered" evidence="7">
    <location>
        <begin position="135"/>
        <end position="169"/>
    </location>
</feature>
<evidence type="ECO:0000256" key="4">
    <source>
        <dbReference type="ARBA" id="ARBA00023128"/>
    </source>
</evidence>